<dbReference type="Pfam" id="PF25601">
    <property type="entry name" value="AAA_lid_14"/>
    <property type="match status" value="1"/>
</dbReference>
<organism evidence="10">
    <name type="scientific">candidate division WOR-3 bacterium</name>
    <dbReference type="NCBI Taxonomy" id="2052148"/>
    <lineage>
        <taxon>Bacteria</taxon>
        <taxon>Bacteria division WOR-3</taxon>
    </lineage>
</organism>
<dbReference type="PROSITE" id="PS50045">
    <property type="entry name" value="SIGMA54_INTERACT_4"/>
    <property type="match status" value="1"/>
</dbReference>
<comment type="caution">
    <text evidence="10">The sequence shown here is derived from an EMBL/GenBank/DDBJ whole genome shotgun (WGS) entry which is preliminary data.</text>
</comment>
<dbReference type="EMBL" id="DTHG01000070">
    <property type="protein sequence ID" value="HGW92000.1"/>
    <property type="molecule type" value="Genomic_DNA"/>
</dbReference>
<dbReference type="Gene3D" id="3.40.50.2300">
    <property type="match status" value="1"/>
</dbReference>
<dbReference type="FunFam" id="3.40.50.300:FF:000006">
    <property type="entry name" value="DNA-binding transcriptional regulator NtrC"/>
    <property type="match status" value="1"/>
</dbReference>
<name>A0A7C4YD17_UNCW3</name>
<sequence>MPKIILVEDIDNFRDMIKRYLEENKFDVVALPDAEMAIRKIDEEIFDAGIFDIRLKGISGIKLLERIRDKGFNFPVFIITAYGDIETAVEAMKKGATDFLQKPFDPDILVMKLKKCIEERNRGILGEKTYEIVGRSQGIIRAKELALKVSKTDANVLITGESGTGKELFARLIHNMSSRRDKPFVVVNASAIPETLIESELFGIERGTATGVEGRIGKIELANGGTLFFDEIGDTPLSLQAKILRVIEEKKIMRVGGRKEITVDVRFIFATNKELKEEVKNSRFREDLFYRINVFPIELPPLRERIEDIPLLVQHFIKKYSFELKKKVTGIEDDALKRLQEYRWVGNVRELENIIERAIIISEGEKITDKDIFITQKEEKMGLPLDLKEAGRIGAMEAERIVILRALNITKGNKLKASRLLKVSYKTLLTKMKEIGIEGDKIEKFNEK</sequence>
<dbReference type="InterPro" id="IPR025662">
    <property type="entry name" value="Sigma_54_int_dom_ATP-bd_1"/>
</dbReference>
<dbReference type="Pfam" id="PF00158">
    <property type="entry name" value="Sigma54_activat"/>
    <property type="match status" value="1"/>
</dbReference>
<dbReference type="InterPro" id="IPR025943">
    <property type="entry name" value="Sigma_54_int_dom_ATP-bd_2"/>
</dbReference>
<dbReference type="PROSITE" id="PS50110">
    <property type="entry name" value="RESPONSE_REGULATORY"/>
    <property type="match status" value="1"/>
</dbReference>
<dbReference type="PRINTS" id="PR01590">
    <property type="entry name" value="HTHFIS"/>
</dbReference>
<protein>
    <submittedName>
        <fullName evidence="10">Sigma-54-dependent Fis family transcriptional regulator</fullName>
    </submittedName>
</protein>
<dbReference type="Pfam" id="PF00072">
    <property type="entry name" value="Response_reg"/>
    <property type="match status" value="1"/>
</dbReference>
<dbReference type="InterPro" id="IPR002078">
    <property type="entry name" value="Sigma_54_int"/>
</dbReference>
<dbReference type="PANTHER" id="PTHR32071">
    <property type="entry name" value="TRANSCRIPTIONAL REGULATORY PROTEIN"/>
    <property type="match status" value="1"/>
</dbReference>
<feature type="domain" description="Response regulatory" evidence="9">
    <location>
        <begin position="3"/>
        <end position="117"/>
    </location>
</feature>
<proteinExistence type="predicted"/>
<feature type="modified residue" description="4-aspartylphosphate" evidence="7">
    <location>
        <position position="52"/>
    </location>
</feature>
<evidence type="ECO:0000256" key="2">
    <source>
        <dbReference type="ARBA" id="ARBA00022840"/>
    </source>
</evidence>
<dbReference type="Gene3D" id="3.40.50.300">
    <property type="entry name" value="P-loop containing nucleotide triphosphate hydrolases"/>
    <property type="match status" value="1"/>
</dbReference>
<dbReference type="SUPFAM" id="SSF52540">
    <property type="entry name" value="P-loop containing nucleoside triphosphate hydrolases"/>
    <property type="match status" value="1"/>
</dbReference>
<accession>A0A7C4YD17</accession>
<dbReference type="PANTHER" id="PTHR32071:SF57">
    <property type="entry name" value="C4-DICARBOXYLATE TRANSPORT TRANSCRIPTIONAL REGULATORY PROTEIN DCTD"/>
    <property type="match status" value="1"/>
</dbReference>
<dbReference type="InterPro" id="IPR009057">
    <property type="entry name" value="Homeodomain-like_sf"/>
</dbReference>
<evidence type="ECO:0000259" key="8">
    <source>
        <dbReference type="PROSITE" id="PS50045"/>
    </source>
</evidence>
<dbReference type="FunFam" id="1.10.8.60:FF:000014">
    <property type="entry name" value="DNA-binding transcriptional regulator NtrC"/>
    <property type="match status" value="1"/>
</dbReference>
<dbReference type="InterPro" id="IPR001789">
    <property type="entry name" value="Sig_transdc_resp-reg_receiver"/>
</dbReference>
<evidence type="ECO:0000256" key="4">
    <source>
        <dbReference type="ARBA" id="ARBA00023125"/>
    </source>
</evidence>
<evidence type="ECO:0000256" key="1">
    <source>
        <dbReference type="ARBA" id="ARBA00022741"/>
    </source>
</evidence>
<dbReference type="GO" id="GO:0005524">
    <property type="term" value="F:ATP binding"/>
    <property type="evidence" value="ECO:0007669"/>
    <property type="project" value="UniProtKB-KW"/>
</dbReference>
<keyword evidence="6" id="KW-0804">Transcription</keyword>
<dbReference type="InterPro" id="IPR011006">
    <property type="entry name" value="CheY-like_superfamily"/>
</dbReference>
<evidence type="ECO:0000256" key="5">
    <source>
        <dbReference type="ARBA" id="ARBA00023159"/>
    </source>
</evidence>
<dbReference type="PROSITE" id="PS00675">
    <property type="entry name" value="SIGMA54_INTERACT_1"/>
    <property type="match status" value="1"/>
</dbReference>
<evidence type="ECO:0000259" key="9">
    <source>
        <dbReference type="PROSITE" id="PS50110"/>
    </source>
</evidence>
<evidence type="ECO:0000313" key="10">
    <source>
        <dbReference type="EMBL" id="HGW92000.1"/>
    </source>
</evidence>
<keyword evidence="5" id="KW-0010">Activator</keyword>
<dbReference type="PROSITE" id="PS00676">
    <property type="entry name" value="SIGMA54_INTERACT_2"/>
    <property type="match status" value="1"/>
</dbReference>
<dbReference type="InterPro" id="IPR058031">
    <property type="entry name" value="AAA_lid_NorR"/>
</dbReference>
<dbReference type="GO" id="GO:0006355">
    <property type="term" value="P:regulation of DNA-templated transcription"/>
    <property type="evidence" value="ECO:0007669"/>
    <property type="project" value="InterPro"/>
</dbReference>
<evidence type="ECO:0000256" key="7">
    <source>
        <dbReference type="PROSITE-ProRule" id="PRU00169"/>
    </source>
</evidence>
<dbReference type="InterPro" id="IPR003593">
    <property type="entry name" value="AAA+_ATPase"/>
</dbReference>
<dbReference type="Gene3D" id="1.10.10.60">
    <property type="entry name" value="Homeodomain-like"/>
    <property type="match status" value="1"/>
</dbReference>
<keyword evidence="4" id="KW-0238">DNA-binding</keyword>
<evidence type="ECO:0000256" key="3">
    <source>
        <dbReference type="ARBA" id="ARBA00023015"/>
    </source>
</evidence>
<dbReference type="Pfam" id="PF02954">
    <property type="entry name" value="HTH_8"/>
    <property type="match status" value="1"/>
</dbReference>
<keyword evidence="3" id="KW-0805">Transcription regulation</keyword>
<dbReference type="CDD" id="cd00009">
    <property type="entry name" value="AAA"/>
    <property type="match status" value="1"/>
</dbReference>
<dbReference type="SUPFAM" id="SSF52172">
    <property type="entry name" value="CheY-like"/>
    <property type="match status" value="1"/>
</dbReference>
<dbReference type="InterPro" id="IPR027417">
    <property type="entry name" value="P-loop_NTPase"/>
</dbReference>
<keyword evidence="7" id="KW-0597">Phosphoprotein</keyword>
<dbReference type="GO" id="GO:0000160">
    <property type="term" value="P:phosphorelay signal transduction system"/>
    <property type="evidence" value="ECO:0007669"/>
    <property type="project" value="InterPro"/>
</dbReference>
<gene>
    <name evidence="10" type="ORF">ENV67_05600</name>
</gene>
<dbReference type="Gene3D" id="1.10.8.60">
    <property type="match status" value="1"/>
</dbReference>
<feature type="domain" description="Sigma-54 factor interaction" evidence="8">
    <location>
        <begin position="132"/>
        <end position="360"/>
    </location>
</feature>
<dbReference type="SUPFAM" id="SSF46689">
    <property type="entry name" value="Homeodomain-like"/>
    <property type="match status" value="1"/>
</dbReference>
<keyword evidence="2" id="KW-0067">ATP-binding</keyword>
<evidence type="ECO:0000256" key="6">
    <source>
        <dbReference type="ARBA" id="ARBA00023163"/>
    </source>
</evidence>
<dbReference type="AlphaFoldDB" id="A0A7C4YD17"/>
<dbReference type="GO" id="GO:0043565">
    <property type="term" value="F:sequence-specific DNA binding"/>
    <property type="evidence" value="ECO:0007669"/>
    <property type="project" value="InterPro"/>
</dbReference>
<reference evidence="10" key="1">
    <citation type="journal article" date="2020" name="mSystems">
        <title>Genome- and Community-Level Interaction Insights into Carbon Utilization and Element Cycling Functions of Hydrothermarchaeota in Hydrothermal Sediment.</title>
        <authorList>
            <person name="Zhou Z."/>
            <person name="Liu Y."/>
            <person name="Xu W."/>
            <person name="Pan J."/>
            <person name="Luo Z.H."/>
            <person name="Li M."/>
        </authorList>
    </citation>
    <scope>NUCLEOTIDE SEQUENCE [LARGE SCALE GENOMIC DNA]</scope>
    <source>
        <strain evidence="10">SpSt-780</strain>
    </source>
</reference>
<keyword evidence="1" id="KW-0547">Nucleotide-binding</keyword>
<dbReference type="InterPro" id="IPR002197">
    <property type="entry name" value="HTH_Fis"/>
</dbReference>
<dbReference type="SMART" id="SM00382">
    <property type="entry name" value="AAA"/>
    <property type="match status" value="1"/>
</dbReference>
<dbReference type="SMART" id="SM00448">
    <property type="entry name" value="REC"/>
    <property type="match status" value="1"/>
</dbReference>